<dbReference type="Gene3D" id="2.70.20.10">
    <property type="entry name" value="Topoisomerase I, domain 3"/>
    <property type="match status" value="1"/>
</dbReference>
<comment type="caution">
    <text evidence="2">The sequence shown here is derived from an EMBL/GenBank/DDBJ whole genome shotgun (WGS) entry which is preliminary data.</text>
</comment>
<sequence length="107" mass="12859">MAIIATREEEIKNFTPRTYYGLQAKTKRGLMLTWQDQKGNTRSFSKEHMEKRLQQLQGKSMKVERVEKQFKKKFSPQLYDLTELQRDANRIFGFFWKTDTQSYAKII</sequence>
<dbReference type="Pfam" id="PF01131">
    <property type="entry name" value="Topoisom_bac"/>
    <property type="match status" value="1"/>
</dbReference>
<evidence type="ECO:0000313" key="2">
    <source>
        <dbReference type="EMBL" id="MDY0409007.1"/>
    </source>
</evidence>
<proteinExistence type="predicted"/>
<protein>
    <submittedName>
        <fullName evidence="2">DNA topoisomerase</fullName>
        <ecNumber evidence="2">5.6.2.-</ecNumber>
    </submittedName>
</protein>
<dbReference type="PANTHER" id="PTHR11390">
    <property type="entry name" value="PROKARYOTIC DNA TOPOISOMERASE"/>
    <property type="match status" value="1"/>
</dbReference>
<dbReference type="PROSITE" id="PS52039">
    <property type="entry name" value="TOPO_IA_2"/>
    <property type="match status" value="1"/>
</dbReference>
<dbReference type="SUPFAM" id="SSF56712">
    <property type="entry name" value="Prokaryotic type I DNA topoisomerase"/>
    <property type="match status" value="1"/>
</dbReference>
<dbReference type="EMBL" id="JAWDIQ010000001">
    <property type="protein sequence ID" value="MDY0409007.1"/>
    <property type="molecule type" value="Genomic_DNA"/>
</dbReference>
<reference evidence="2 3" key="1">
    <citation type="submission" date="2023-10" db="EMBL/GenBank/DDBJ databases">
        <title>Virgibacillus soli CC-YMP-6 genome.</title>
        <authorList>
            <person name="Miliotis G."/>
            <person name="Sengupta P."/>
            <person name="Hameed A."/>
            <person name="Chuvochina M."/>
            <person name="Mcdonagh F."/>
            <person name="Simpson A.C."/>
            <person name="Singh N.K."/>
            <person name="Rekha P.D."/>
            <person name="Raman K."/>
            <person name="Hugenholtz P."/>
            <person name="Venkateswaran K."/>
        </authorList>
    </citation>
    <scope>NUCLEOTIDE SEQUENCE [LARGE SCALE GENOMIC DNA]</scope>
    <source>
        <strain evidence="2 3">CC-YMP-6</strain>
    </source>
</reference>
<organism evidence="2 3">
    <name type="scientific">Paracerasibacillus soli</name>
    <dbReference type="NCBI Taxonomy" id="480284"/>
    <lineage>
        <taxon>Bacteria</taxon>
        <taxon>Bacillati</taxon>
        <taxon>Bacillota</taxon>
        <taxon>Bacilli</taxon>
        <taxon>Bacillales</taxon>
        <taxon>Bacillaceae</taxon>
        <taxon>Paracerasibacillus</taxon>
    </lineage>
</organism>
<evidence type="ECO:0000313" key="3">
    <source>
        <dbReference type="Proteomes" id="UP001275315"/>
    </source>
</evidence>
<gene>
    <name evidence="2" type="ORF">RWD45_11115</name>
</gene>
<name>A0ABU5CRK7_9BACI</name>
<feature type="domain" description="Topo IA-type catalytic" evidence="1">
    <location>
        <begin position="1"/>
        <end position="107"/>
    </location>
</feature>
<dbReference type="InterPro" id="IPR013825">
    <property type="entry name" value="Topo_IA_cen_sub2"/>
</dbReference>
<dbReference type="InterPro" id="IPR023405">
    <property type="entry name" value="Topo_IA_core_domain"/>
</dbReference>
<accession>A0ABU5CRK7</accession>
<dbReference type="EC" id="5.6.2.-" evidence="2"/>
<dbReference type="Proteomes" id="UP001275315">
    <property type="component" value="Unassembled WGS sequence"/>
</dbReference>
<keyword evidence="2" id="KW-0413">Isomerase</keyword>
<keyword evidence="3" id="KW-1185">Reference proteome</keyword>
<evidence type="ECO:0000259" key="1">
    <source>
        <dbReference type="PROSITE" id="PS52039"/>
    </source>
</evidence>
<dbReference type="InterPro" id="IPR000380">
    <property type="entry name" value="Topo_IA"/>
</dbReference>
<dbReference type="PANTHER" id="PTHR11390:SF21">
    <property type="entry name" value="DNA TOPOISOMERASE 3-ALPHA"/>
    <property type="match status" value="1"/>
</dbReference>
<dbReference type="InterPro" id="IPR013497">
    <property type="entry name" value="Topo_IA_cen"/>
</dbReference>
<dbReference type="GO" id="GO:0016853">
    <property type="term" value="F:isomerase activity"/>
    <property type="evidence" value="ECO:0007669"/>
    <property type="project" value="UniProtKB-KW"/>
</dbReference>